<dbReference type="InterPro" id="IPR011335">
    <property type="entry name" value="Restrct_endonuc-II-like"/>
</dbReference>
<evidence type="ECO:0000256" key="1">
    <source>
        <dbReference type="ARBA" id="ARBA00022722"/>
    </source>
</evidence>
<dbReference type="EC" id="3.1.-.-" evidence="6"/>
<organism evidence="8 9">
    <name type="scientific">Geodermatophilus siccatus</name>
    <dbReference type="NCBI Taxonomy" id="1137991"/>
    <lineage>
        <taxon>Bacteria</taxon>
        <taxon>Bacillati</taxon>
        <taxon>Actinomycetota</taxon>
        <taxon>Actinomycetes</taxon>
        <taxon>Geodermatophilales</taxon>
        <taxon>Geodermatophilaceae</taxon>
        <taxon>Geodermatophilus</taxon>
    </lineage>
</organism>
<evidence type="ECO:0000256" key="6">
    <source>
        <dbReference type="PIRNR" id="PIRNR018267"/>
    </source>
</evidence>
<dbReference type="CDD" id="cd00221">
    <property type="entry name" value="Vsr"/>
    <property type="match status" value="1"/>
</dbReference>
<evidence type="ECO:0000256" key="5">
    <source>
        <dbReference type="ARBA" id="ARBA00023204"/>
    </source>
</evidence>
<evidence type="ECO:0000313" key="9">
    <source>
        <dbReference type="Proteomes" id="UP000198680"/>
    </source>
</evidence>
<dbReference type="SUPFAM" id="SSF52980">
    <property type="entry name" value="Restriction endonuclease-like"/>
    <property type="match status" value="1"/>
</dbReference>
<dbReference type="GO" id="GO:0006298">
    <property type="term" value="P:mismatch repair"/>
    <property type="evidence" value="ECO:0007669"/>
    <property type="project" value="UniProtKB-UniRule"/>
</dbReference>
<dbReference type="Pfam" id="PF03852">
    <property type="entry name" value="Vsr"/>
    <property type="match status" value="1"/>
</dbReference>
<dbReference type="Gene3D" id="3.40.960.10">
    <property type="entry name" value="VSR Endonuclease"/>
    <property type="match status" value="1"/>
</dbReference>
<proteinExistence type="inferred from homology"/>
<evidence type="ECO:0000256" key="3">
    <source>
        <dbReference type="ARBA" id="ARBA00022763"/>
    </source>
</evidence>
<dbReference type="EMBL" id="FNHE01000005">
    <property type="protein sequence ID" value="SDM42093.1"/>
    <property type="molecule type" value="Genomic_DNA"/>
</dbReference>
<accession>A0A1G9T2Y9</accession>
<keyword evidence="1 6" id="KW-0540">Nuclease</keyword>
<dbReference type="NCBIfam" id="TIGR00632">
    <property type="entry name" value="vsr"/>
    <property type="match status" value="1"/>
</dbReference>
<name>A0A1G9T2Y9_9ACTN</name>
<dbReference type="InterPro" id="IPR004603">
    <property type="entry name" value="DNA_mismatch_endonuc_vsr"/>
</dbReference>
<comment type="function">
    <text evidence="6">May nick specific sequences that contain T:G mispairs resulting from m5C-deamination.</text>
</comment>
<dbReference type="GO" id="GO:0016787">
    <property type="term" value="F:hydrolase activity"/>
    <property type="evidence" value="ECO:0007669"/>
    <property type="project" value="UniProtKB-KW"/>
</dbReference>
<gene>
    <name evidence="8" type="ORF">SAMN05660642_02473</name>
</gene>
<keyword evidence="5 6" id="KW-0234">DNA repair</keyword>
<comment type="similarity">
    <text evidence="6">Belongs to the vsr family.</text>
</comment>
<dbReference type="AlphaFoldDB" id="A0A1G9T2Y9"/>
<dbReference type="PIRSF" id="PIRSF018267">
    <property type="entry name" value="VSR_endonuc"/>
    <property type="match status" value="1"/>
</dbReference>
<dbReference type="STRING" id="1137991.SAMN05660642_02473"/>
<evidence type="ECO:0000256" key="2">
    <source>
        <dbReference type="ARBA" id="ARBA00022759"/>
    </source>
</evidence>
<keyword evidence="3 6" id="KW-0227">DNA damage</keyword>
<protein>
    <recommendedName>
        <fullName evidence="6">Very short patch repair endonuclease</fullName>
        <ecNumber evidence="6">3.1.-.-</ecNumber>
    </recommendedName>
</protein>
<feature type="region of interest" description="Disordered" evidence="7">
    <location>
        <begin position="1"/>
        <end position="20"/>
    </location>
</feature>
<dbReference type="Proteomes" id="UP000198680">
    <property type="component" value="Unassembled WGS sequence"/>
</dbReference>
<evidence type="ECO:0000256" key="4">
    <source>
        <dbReference type="ARBA" id="ARBA00022801"/>
    </source>
</evidence>
<evidence type="ECO:0000256" key="7">
    <source>
        <dbReference type="SAM" id="MobiDB-lite"/>
    </source>
</evidence>
<sequence length="145" mass="16820">MPLNPGRSRNMQANRRVDSKPEVRLRSALHARGYRFRKDHRLDLDGVRVRPDIVFTKRRVAVFVDGCFWHVCPVHGREPTRNEWYWTPKLRRNIERDRRADTALTSAGWTVVRVWEHETPEEALAAVLRAVGHGTKVWGATDTSG</sequence>
<keyword evidence="2 6" id="KW-0255">Endonuclease</keyword>
<keyword evidence="9" id="KW-1185">Reference proteome</keyword>
<keyword evidence="4 6" id="KW-0378">Hydrolase</keyword>
<reference evidence="9" key="1">
    <citation type="submission" date="2016-10" db="EMBL/GenBank/DDBJ databases">
        <authorList>
            <person name="Varghese N."/>
            <person name="Submissions S."/>
        </authorList>
    </citation>
    <scope>NUCLEOTIDE SEQUENCE [LARGE SCALE GENOMIC DNA]</scope>
    <source>
        <strain evidence="9">DSM 45419</strain>
    </source>
</reference>
<evidence type="ECO:0000313" key="8">
    <source>
        <dbReference type="EMBL" id="SDM42093.1"/>
    </source>
</evidence>
<dbReference type="GO" id="GO:0004519">
    <property type="term" value="F:endonuclease activity"/>
    <property type="evidence" value="ECO:0007669"/>
    <property type="project" value="UniProtKB-KW"/>
</dbReference>